<dbReference type="InterPro" id="IPR000182">
    <property type="entry name" value="GNAT_dom"/>
</dbReference>
<dbReference type="RefSeq" id="WP_124320510.1">
    <property type="nucleotide sequence ID" value="NZ_CP027753.1"/>
</dbReference>
<dbReference type="SUPFAM" id="SSF55729">
    <property type="entry name" value="Acyl-CoA N-acyltransferases (Nat)"/>
    <property type="match status" value="1"/>
</dbReference>
<gene>
    <name evidence="2" type="ORF">C4K04_2910</name>
</gene>
<proteinExistence type="predicted"/>
<organism evidence="2 3">
    <name type="scientific">Pseudomonas chlororaphis</name>
    <dbReference type="NCBI Taxonomy" id="587753"/>
    <lineage>
        <taxon>Bacteria</taxon>
        <taxon>Pseudomonadati</taxon>
        <taxon>Pseudomonadota</taxon>
        <taxon>Gammaproteobacteria</taxon>
        <taxon>Pseudomonadales</taxon>
        <taxon>Pseudomonadaceae</taxon>
        <taxon>Pseudomonas</taxon>
    </lineage>
</organism>
<name>A0A3G7TQ88_9PSED</name>
<feature type="domain" description="N-acetyltransferase" evidence="1">
    <location>
        <begin position="32"/>
        <end position="188"/>
    </location>
</feature>
<dbReference type="PROSITE" id="PS51186">
    <property type="entry name" value="GNAT"/>
    <property type="match status" value="1"/>
</dbReference>
<dbReference type="GO" id="GO:0016747">
    <property type="term" value="F:acyltransferase activity, transferring groups other than amino-acyl groups"/>
    <property type="evidence" value="ECO:0007669"/>
    <property type="project" value="InterPro"/>
</dbReference>
<dbReference type="Proteomes" id="UP000268048">
    <property type="component" value="Chromosome"/>
</dbReference>
<sequence length="188" mass="21012">MTSTAIHTPALAAFAQQKGEHWIDTLNDGSPVLIRPLRAEDREREKAFIENLSPTTRHHRFLGEVKEVGEALLSQLMDVDGSQRVAYVALVHDNGSLREIGISRYATIGADADTCEFAITVADEWQHQGLDALLMRHLVARAKDQGFKRMYSLDCPANHRMRELSATLGFSRAIDPDDATQVRYQLAL</sequence>
<dbReference type="InterPro" id="IPR016181">
    <property type="entry name" value="Acyl_CoA_acyltransferase"/>
</dbReference>
<dbReference type="AlphaFoldDB" id="A0A3G7TQ88"/>
<dbReference type="Gene3D" id="3.40.630.30">
    <property type="match status" value="1"/>
</dbReference>
<accession>A0A3G7TQ88</accession>
<evidence type="ECO:0000259" key="1">
    <source>
        <dbReference type="PROSITE" id="PS51186"/>
    </source>
</evidence>
<evidence type="ECO:0000313" key="3">
    <source>
        <dbReference type="Proteomes" id="UP000268048"/>
    </source>
</evidence>
<evidence type="ECO:0000313" key="2">
    <source>
        <dbReference type="EMBL" id="AZE48582.1"/>
    </source>
</evidence>
<dbReference type="EMBL" id="CP027753">
    <property type="protein sequence ID" value="AZE48582.1"/>
    <property type="molecule type" value="Genomic_DNA"/>
</dbReference>
<protein>
    <submittedName>
        <fullName evidence="2">Acetyl-CoA synthetase (ADP-forming) alpha-beta chain, putative</fullName>
    </submittedName>
</protein>
<reference evidence="2 3" key="1">
    <citation type="submission" date="2018-03" db="EMBL/GenBank/DDBJ databases">
        <title>Diversity of phytobeneficial traits revealed by whole-genome analysis of worldwide-isolated phenazine-producing Pseudomonas spp.</title>
        <authorList>
            <person name="Biessy A."/>
            <person name="Novinscak A."/>
            <person name="Blom J."/>
            <person name="Leger G."/>
            <person name="Thomashow L.S."/>
            <person name="Cazorla F.M."/>
            <person name="Josic D."/>
            <person name="Filion M."/>
        </authorList>
    </citation>
    <scope>NUCLEOTIDE SEQUENCE [LARGE SCALE GENOMIC DNA]</scope>
    <source>
        <strain evidence="2 3">B25</strain>
    </source>
</reference>
<dbReference type="Pfam" id="PF00583">
    <property type="entry name" value="Acetyltransf_1"/>
    <property type="match status" value="1"/>
</dbReference>